<feature type="domain" description="Amidase" evidence="1">
    <location>
        <begin position="305"/>
        <end position="401"/>
    </location>
</feature>
<dbReference type="Pfam" id="PF01425">
    <property type="entry name" value="Amidase"/>
    <property type="match status" value="2"/>
</dbReference>
<protein>
    <submittedName>
        <fullName evidence="2">Amidase family protein</fullName>
    </submittedName>
</protein>
<feature type="domain" description="Amidase" evidence="1">
    <location>
        <begin position="42"/>
        <end position="208"/>
    </location>
</feature>
<dbReference type="PANTHER" id="PTHR46310">
    <property type="entry name" value="AMIDASE 1"/>
    <property type="match status" value="1"/>
</dbReference>
<dbReference type="AlphaFoldDB" id="A0AAU7JET8"/>
<accession>A0AAU7JET8</accession>
<dbReference type="InterPro" id="IPR036928">
    <property type="entry name" value="AS_sf"/>
</dbReference>
<organism evidence="2">
    <name type="scientific">Alsobacter sp. KACC 23698</name>
    <dbReference type="NCBI Taxonomy" id="3149229"/>
    <lineage>
        <taxon>Bacteria</taxon>
        <taxon>Pseudomonadati</taxon>
        <taxon>Pseudomonadota</taxon>
        <taxon>Alphaproteobacteria</taxon>
        <taxon>Hyphomicrobiales</taxon>
        <taxon>Alsobacteraceae</taxon>
        <taxon>Alsobacter</taxon>
    </lineage>
</organism>
<proteinExistence type="predicted"/>
<dbReference type="EMBL" id="CP157484">
    <property type="protein sequence ID" value="XBO38893.1"/>
    <property type="molecule type" value="Genomic_DNA"/>
</dbReference>
<dbReference type="PROSITE" id="PS00571">
    <property type="entry name" value="AMIDASES"/>
    <property type="match status" value="1"/>
</dbReference>
<reference evidence="2" key="1">
    <citation type="submission" date="2024-05" db="EMBL/GenBank/DDBJ databases">
        <authorList>
            <person name="Kim S."/>
            <person name="Heo J."/>
            <person name="Choi H."/>
            <person name="Choi Y."/>
            <person name="Kwon S.-W."/>
            <person name="Kim Y."/>
        </authorList>
    </citation>
    <scope>NUCLEOTIDE SEQUENCE</scope>
    <source>
        <strain evidence="2">KACC 23698</strain>
    </source>
</reference>
<dbReference type="PANTHER" id="PTHR46310:SF7">
    <property type="entry name" value="AMIDASE 1"/>
    <property type="match status" value="1"/>
</dbReference>
<dbReference type="InterPro" id="IPR023631">
    <property type="entry name" value="Amidase_dom"/>
</dbReference>
<dbReference type="InterPro" id="IPR020556">
    <property type="entry name" value="Amidase_CS"/>
</dbReference>
<sequence length="425" mass="42900">MSAAASSPSNPPHTTSPERLAWIRQAGARLGCFVEVARELAPAPEGPLSGLAYAAKDMFDAPRRAPGCGLPKPPGAAPATAASVLDTLDRAGALRVGFTQMTPLAFEPSGANEPLGRPVNPRSAHRICGGSSSGSAVAVAAGLVDFAVGSDTAGSLRIPAQACGVAAWKPTHGLVPVDGAMPLAPSLDSIGFLAGSCAVLARLGEVFASSGSGPMRRVAVAEDVVAQCRPAVARAADAARHALPVPSAPLDLLRLLNRCDGPCLMLLQAEAAEQHRALLASGALPGTLARRLAKGAALPAAEIAEARAAMAAFRGTPAAGILQGADAILLPVMRIETPTVAACDPASPEFSARTLYELSALTRFVNLLGWPAVAVPAGADEAGAPLAVQLVGPPGSDRALLALAMELEARLAADPSSTRVSEMRA</sequence>
<dbReference type="Gene3D" id="3.90.1300.10">
    <property type="entry name" value="Amidase signature (AS) domain"/>
    <property type="match status" value="1"/>
</dbReference>
<name>A0AAU7JET8_9HYPH</name>
<evidence type="ECO:0000259" key="1">
    <source>
        <dbReference type="Pfam" id="PF01425"/>
    </source>
</evidence>
<gene>
    <name evidence="2" type="ORF">ABEG18_24950</name>
</gene>
<dbReference type="SUPFAM" id="SSF75304">
    <property type="entry name" value="Amidase signature (AS) enzymes"/>
    <property type="match status" value="1"/>
</dbReference>
<evidence type="ECO:0000313" key="2">
    <source>
        <dbReference type="EMBL" id="XBO38893.1"/>
    </source>
</evidence>